<reference evidence="9" key="2">
    <citation type="submission" date="2021-01" db="UniProtKB">
        <authorList>
            <consortium name="EnsemblMetazoa"/>
        </authorList>
    </citation>
    <scope>IDENTIFICATION</scope>
</reference>
<proteinExistence type="inferred from homology"/>
<keyword evidence="10" id="KW-1185">Reference proteome</keyword>
<dbReference type="Proteomes" id="UP000007110">
    <property type="component" value="Unassembled WGS sequence"/>
</dbReference>
<keyword evidence="3 4" id="KW-0274">FAD</keyword>
<dbReference type="FunFam" id="1.10.579.10:FF:000001">
    <property type="entry name" value="Cryptochrome 1"/>
    <property type="match status" value="1"/>
</dbReference>
<dbReference type="GO" id="GO:0005634">
    <property type="term" value="C:nucleus"/>
    <property type="evidence" value="ECO:0000318"/>
    <property type="project" value="GO_Central"/>
</dbReference>
<feature type="signal peptide" evidence="7">
    <location>
        <begin position="1"/>
        <end position="19"/>
    </location>
</feature>
<feature type="compositionally biased region" description="Basic and acidic residues" evidence="6">
    <location>
        <begin position="613"/>
        <end position="638"/>
    </location>
</feature>
<evidence type="ECO:0000313" key="9">
    <source>
        <dbReference type="EnsemblMetazoa" id="XP_030853362"/>
    </source>
</evidence>
<feature type="compositionally biased region" description="Basic residues" evidence="6">
    <location>
        <begin position="639"/>
        <end position="651"/>
    </location>
</feature>
<evidence type="ECO:0000256" key="1">
    <source>
        <dbReference type="ARBA" id="ARBA00005862"/>
    </source>
</evidence>
<comment type="cofactor">
    <cofactor evidence="4">
        <name>FAD</name>
        <dbReference type="ChEBI" id="CHEBI:57692"/>
    </cofactor>
    <text evidence="4">Binds 1 FAD per subunit.</text>
</comment>
<dbReference type="GO" id="GO:0071949">
    <property type="term" value="F:FAD binding"/>
    <property type="evidence" value="ECO:0000318"/>
    <property type="project" value="GO_Central"/>
</dbReference>
<dbReference type="InterPro" id="IPR036134">
    <property type="entry name" value="Crypto/Photolyase_FAD-like_sf"/>
</dbReference>
<dbReference type="InterPro" id="IPR005101">
    <property type="entry name" value="Cryptochr/Photolyase_FAD-bd"/>
</dbReference>
<dbReference type="InterPro" id="IPR036155">
    <property type="entry name" value="Crypto/Photolyase_N_sf"/>
</dbReference>
<name>A0A7M7PQ10_STRPU</name>
<feature type="binding site" evidence="4">
    <location>
        <begin position="376"/>
        <end position="380"/>
    </location>
    <ligand>
        <name>FAD</name>
        <dbReference type="ChEBI" id="CHEBI:57692"/>
    </ligand>
</feature>
<dbReference type="RefSeq" id="XP_030853362.1">
    <property type="nucleotide sequence ID" value="XM_030997502.1"/>
</dbReference>
<evidence type="ECO:0000259" key="8">
    <source>
        <dbReference type="PROSITE" id="PS51645"/>
    </source>
</evidence>
<keyword evidence="7" id="KW-0732">Signal</keyword>
<feature type="binding site" evidence="4">
    <location>
        <begin position="515"/>
        <end position="517"/>
    </location>
    <ligand>
        <name>FAD</name>
        <dbReference type="ChEBI" id="CHEBI:57692"/>
    </ligand>
</feature>
<dbReference type="GO" id="GO:0032922">
    <property type="term" value="P:circadian regulation of gene expression"/>
    <property type="evidence" value="ECO:0000318"/>
    <property type="project" value="GO_Central"/>
</dbReference>
<evidence type="ECO:0000256" key="2">
    <source>
        <dbReference type="ARBA" id="ARBA00022630"/>
    </source>
</evidence>
<feature type="site" description="Electron transfer via tryptophanyl radical" evidence="5">
    <location>
        <position position="525"/>
    </location>
</feature>
<protein>
    <recommendedName>
        <fullName evidence="8">Photolyase/cryptochrome alpha/beta domain-containing protein</fullName>
    </recommendedName>
</protein>
<organism evidence="9 10">
    <name type="scientific">Strongylocentrotus purpuratus</name>
    <name type="common">Purple sea urchin</name>
    <dbReference type="NCBI Taxonomy" id="7668"/>
    <lineage>
        <taxon>Eukaryota</taxon>
        <taxon>Metazoa</taxon>
        <taxon>Echinodermata</taxon>
        <taxon>Eleutherozoa</taxon>
        <taxon>Echinozoa</taxon>
        <taxon>Echinoidea</taxon>
        <taxon>Euechinoidea</taxon>
        <taxon>Echinacea</taxon>
        <taxon>Camarodonta</taxon>
        <taxon>Echinidea</taxon>
        <taxon>Strongylocentrotidae</taxon>
        <taxon>Strongylocentrotus</taxon>
    </lineage>
</organism>
<feature type="binding site" evidence="4">
    <location>
        <begin position="417"/>
        <end position="424"/>
    </location>
    <ligand>
        <name>FAD</name>
        <dbReference type="ChEBI" id="CHEBI:57692"/>
    </ligand>
</feature>
<reference evidence="10" key="1">
    <citation type="submission" date="2015-02" db="EMBL/GenBank/DDBJ databases">
        <title>Genome sequencing for Strongylocentrotus purpuratus.</title>
        <authorList>
            <person name="Murali S."/>
            <person name="Liu Y."/>
            <person name="Vee V."/>
            <person name="English A."/>
            <person name="Wang M."/>
            <person name="Skinner E."/>
            <person name="Han Y."/>
            <person name="Muzny D.M."/>
            <person name="Worley K.C."/>
            <person name="Gibbs R.A."/>
        </authorList>
    </citation>
    <scope>NUCLEOTIDE SEQUENCE</scope>
</reference>
<evidence type="ECO:0000256" key="7">
    <source>
        <dbReference type="SAM" id="SignalP"/>
    </source>
</evidence>
<dbReference type="PANTHER" id="PTHR11455:SF9">
    <property type="entry name" value="CRYPTOCHROME CIRCADIAN CLOCK 5 ISOFORM X1"/>
    <property type="match status" value="1"/>
</dbReference>
<evidence type="ECO:0000256" key="3">
    <source>
        <dbReference type="ARBA" id="ARBA00022827"/>
    </source>
</evidence>
<evidence type="ECO:0000256" key="6">
    <source>
        <dbReference type="SAM" id="MobiDB-lite"/>
    </source>
</evidence>
<dbReference type="Pfam" id="PF03441">
    <property type="entry name" value="FAD_binding_7"/>
    <property type="match status" value="1"/>
</dbReference>
<dbReference type="OMA" id="GNWNYTA"/>
<dbReference type="OrthoDB" id="435881at2759"/>
<feature type="region of interest" description="Disordered" evidence="6">
    <location>
        <begin position="613"/>
        <end position="651"/>
    </location>
</feature>
<dbReference type="PANTHER" id="PTHR11455">
    <property type="entry name" value="CRYPTOCHROME"/>
    <property type="match status" value="1"/>
</dbReference>
<accession>A0A7M7PQ10</accession>
<dbReference type="Gene3D" id="1.10.579.10">
    <property type="entry name" value="DNA Cyclobutane Dipyrimidine Photolyase, subunit A, domain 3"/>
    <property type="match status" value="1"/>
</dbReference>
<keyword evidence="2 4" id="KW-0285">Flavoprotein</keyword>
<dbReference type="Gene3D" id="3.40.50.620">
    <property type="entry name" value="HUPs"/>
    <property type="match status" value="1"/>
</dbReference>
<dbReference type="SUPFAM" id="SSF48173">
    <property type="entry name" value="Cryptochrome/photolyase FAD-binding domain"/>
    <property type="match status" value="1"/>
</dbReference>
<sequence length="651" mass="74287">MKIPVVCCFVVLLAVQAQAAWPWDRLFAPIPPTTPSPPTDSPPVIDTADVLEADSMVDFWEDIYERAVDEYGPVDVPGYENDPWSVSSLLTGLGDGVMSLLPQLFRDMWYYGPSEKELFVPMVQPGEMPHNSTIHWFRKGLRVHDNPALLTAIQGTKVFRPIFILDPHFIESGKVGINRWRFLLETLQDLDNSFKALGTRLFVVRGNPTTVFPEIFKKWNVTRLTFEVDTEPYARRRDQEVIELAKKNDVEVITKVSHTLYDTERTIKANKYKPPMTYQRMVGLLSEIGAPAIPELPPLMANFTGVATPVKPDHDNEYGVPSLEDLGLDLEGLGPRLYPGGETEGLQRMDLHLARKSWVCGFEKPKTSPNSLEPSTTVLSPYLKWGCLSPRKFYYAIKEVYAQQTNCTKPPVSLMGQLIWREFFYTVAAGTPNFHQMEENPICIQVPWDENPEFLAAWKEGRTGYPYIDAIMTQLRTEGWIHHLARHSAACFLTRGDLWQSWVKGQEVFDEWLLDADYSLNAANWMWLSSSAFFHQYYRVYSPVVFGKKTDKTGEYIRKYIPALNKLPAEYIYEPWTAPRSVQEAAGCIIGRDYPRPIVDHSIVSKRNIGRMKDARACQPGKKAEKRPAEPSKQDNNGKKVRKITSMLKKK</sequence>
<dbReference type="GO" id="GO:0005737">
    <property type="term" value="C:cytoplasm"/>
    <property type="evidence" value="ECO:0000318"/>
    <property type="project" value="GO_Central"/>
</dbReference>
<dbReference type="PROSITE" id="PS51645">
    <property type="entry name" value="PHR_CRY_ALPHA_BETA"/>
    <property type="match status" value="1"/>
</dbReference>
<dbReference type="InterPro" id="IPR006050">
    <property type="entry name" value="DNA_photolyase_N"/>
</dbReference>
<feature type="domain" description="Photolyase/cryptochrome alpha/beta" evidence="8">
    <location>
        <begin position="131"/>
        <end position="260"/>
    </location>
</feature>
<dbReference type="EnsemblMetazoa" id="XM_030997502">
    <property type="protein sequence ID" value="XP_030853362"/>
    <property type="gene ID" value="LOC583959"/>
</dbReference>
<evidence type="ECO:0000256" key="5">
    <source>
        <dbReference type="PIRSR" id="PIRSR602081-2"/>
    </source>
</evidence>
<feature type="site" description="Electron transfer via tryptophanyl radical" evidence="5">
    <location>
        <position position="502"/>
    </location>
</feature>
<evidence type="ECO:0000256" key="4">
    <source>
        <dbReference type="PIRSR" id="PIRSR602081-1"/>
    </source>
</evidence>
<dbReference type="AlphaFoldDB" id="A0A7M7PQ10"/>
<feature type="chain" id="PRO_5029646198" description="Photolyase/cryptochrome alpha/beta domain-containing protein" evidence="7">
    <location>
        <begin position="20"/>
        <end position="651"/>
    </location>
</feature>
<comment type="similarity">
    <text evidence="1">Belongs to the DNA photolyase class-1 family.</text>
</comment>
<dbReference type="FunCoup" id="A0A7M7PQ10">
    <property type="interactions" value="5"/>
</dbReference>
<dbReference type="InterPro" id="IPR014729">
    <property type="entry name" value="Rossmann-like_a/b/a_fold"/>
</dbReference>
<dbReference type="GO" id="GO:0003904">
    <property type="term" value="F:deoxyribodipyrimidine photo-lyase activity"/>
    <property type="evidence" value="ECO:0000318"/>
    <property type="project" value="GO_Central"/>
</dbReference>
<dbReference type="GeneID" id="583959"/>
<dbReference type="InterPro" id="IPR002081">
    <property type="entry name" value="Cryptochrome/DNA_photolyase_1"/>
</dbReference>
<dbReference type="KEGG" id="spu:583959"/>
<evidence type="ECO:0000313" key="10">
    <source>
        <dbReference type="Proteomes" id="UP000007110"/>
    </source>
</evidence>
<dbReference type="Pfam" id="PF00875">
    <property type="entry name" value="DNA_photolyase"/>
    <property type="match status" value="1"/>
</dbReference>
<dbReference type="InParanoid" id="A0A7M7PQ10"/>
<dbReference type="GO" id="GO:0043153">
    <property type="term" value="P:entrainment of circadian clock by photoperiod"/>
    <property type="evidence" value="ECO:0000318"/>
    <property type="project" value="GO_Central"/>
</dbReference>
<dbReference type="GO" id="GO:0003677">
    <property type="term" value="F:DNA binding"/>
    <property type="evidence" value="ECO:0000318"/>
    <property type="project" value="GO_Central"/>
</dbReference>
<feature type="site" description="Electron transfer via tryptophanyl radical" evidence="5">
    <location>
        <position position="448"/>
    </location>
</feature>
<dbReference type="Gene3D" id="1.25.40.80">
    <property type="match status" value="1"/>
</dbReference>
<dbReference type="SUPFAM" id="SSF52425">
    <property type="entry name" value="Cryptochrome/photolyase, N-terminal domain"/>
    <property type="match status" value="1"/>
</dbReference>